<name>A0A5N6NSG4_9ASTR</name>
<gene>
    <name evidence="4" type="ORF">E3N88_17652</name>
</gene>
<evidence type="ECO:0000256" key="1">
    <source>
        <dbReference type="ARBA" id="ARBA00022723"/>
    </source>
</evidence>
<dbReference type="OrthoDB" id="1685982at2759"/>
<dbReference type="InterPro" id="IPR012337">
    <property type="entry name" value="RNaseH-like_sf"/>
</dbReference>
<dbReference type="GO" id="GO:0015074">
    <property type="term" value="P:DNA integration"/>
    <property type="evidence" value="ECO:0007669"/>
    <property type="project" value="InterPro"/>
</dbReference>
<dbReference type="GO" id="GO:0003676">
    <property type="term" value="F:nucleic acid binding"/>
    <property type="evidence" value="ECO:0007669"/>
    <property type="project" value="InterPro"/>
</dbReference>
<evidence type="ECO:0000256" key="2">
    <source>
        <dbReference type="ARBA" id="ARBA00022801"/>
    </source>
</evidence>
<organism evidence="4 5">
    <name type="scientific">Mikania micrantha</name>
    <name type="common">bitter vine</name>
    <dbReference type="NCBI Taxonomy" id="192012"/>
    <lineage>
        <taxon>Eukaryota</taxon>
        <taxon>Viridiplantae</taxon>
        <taxon>Streptophyta</taxon>
        <taxon>Embryophyta</taxon>
        <taxon>Tracheophyta</taxon>
        <taxon>Spermatophyta</taxon>
        <taxon>Magnoliopsida</taxon>
        <taxon>eudicotyledons</taxon>
        <taxon>Gunneridae</taxon>
        <taxon>Pentapetalae</taxon>
        <taxon>asterids</taxon>
        <taxon>campanulids</taxon>
        <taxon>Asterales</taxon>
        <taxon>Asteraceae</taxon>
        <taxon>Asteroideae</taxon>
        <taxon>Heliantheae alliance</taxon>
        <taxon>Eupatorieae</taxon>
        <taxon>Mikania</taxon>
    </lineage>
</organism>
<dbReference type="InterPro" id="IPR013103">
    <property type="entry name" value="RVT_2"/>
</dbReference>
<dbReference type="InterPro" id="IPR043502">
    <property type="entry name" value="DNA/RNA_pol_sf"/>
</dbReference>
<dbReference type="CDD" id="cd09272">
    <property type="entry name" value="RNase_HI_RT_Ty1"/>
    <property type="match status" value="1"/>
</dbReference>
<dbReference type="GO" id="GO:0016787">
    <property type="term" value="F:hydrolase activity"/>
    <property type="evidence" value="ECO:0007669"/>
    <property type="project" value="UniProtKB-KW"/>
</dbReference>
<dbReference type="Gene3D" id="3.30.420.10">
    <property type="entry name" value="Ribonuclease H-like superfamily/Ribonuclease H"/>
    <property type="match status" value="1"/>
</dbReference>
<dbReference type="PROSITE" id="PS50994">
    <property type="entry name" value="INTEGRASE"/>
    <property type="match status" value="1"/>
</dbReference>
<sequence>MKMLQLLLLIESSNVWHGRLGHVNFNSMRRLVKLDCIPKFSMDSKYKCTTCVEAKQTRSSFKSVERITEPLDIIHTDVCDLKSIPTSGGNKYFITFIDDCTRYCNVYLLKSKDEAIDKFVLYKIEVENQLNKKIKVLRSDRGGEYVSPFADICAQNGIIHECPAPYSPQQNGIAERKNRTLKEMMNAMLLISGLSQDMWGEAILSATYLLNKIPFKKKDVTPYELWMGRNPSYKYLKVWGCLAKVVVPPPKVQRIGPKTVDCVFIGYAHHSSAYRFLVHDSKNPDIHKNTIMESRNASFFEEVFPCLEKEHTSLLSCVDEIVHDDDQEQSEAEEVEPRRSKRQRIEKSFGPAFLTYMVEGEPQTYREAVTSSEGPQWKDAIKNEIDSILQNHTWELVDLPPGCKPLGYRWIFKRKMIADGFIDKYKARLVIKGFRQKEGLDYFDTYSPVTRITSIRLVLAIAALRNLEVHQMDVKTAFLNGDLEEEIYMEQPKGFSAPGQEGKVYDMLIVGSDDKMIKSTKDMLKARFDMKHMGLADVILGVKINRTQNGLVLSQSHYVDKILEKFNAGDTSVAQTPIDTTQHLSKNRGEGVAQLEYSRIIGSLMYLMTCTQPDLAYAVSRLSRYTSNPSSEHWKSMIRLLRYLRYTRNYGLHYGRDPAVIEGYSDANWISDMKDSKSTSGYVFTLDKAGEEAEWLRQFVEDVPRWPKPMSAICIHCDCQSAIGRAQSAMYNGKSRHIRRRHNTIRQLLSMGVISIDYVRSKDNIADPFTKGLSRELVYKSSRGMGLKPFEQVCTKENLS</sequence>
<dbReference type="Pfam" id="PF25597">
    <property type="entry name" value="SH3_retrovirus"/>
    <property type="match status" value="1"/>
</dbReference>
<dbReference type="InterPro" id="IPR025724">
    <property type="entry name" value="GAG-pre-integrase_dom"/>
</dbReference>
<proteinExistence type="predicted"/>
<dbReference type="Pfam" id="PF07727">
    <property type="entry name" value="RVT_2"/>
    <property type="match status" value="1"/>
</dbReference>
<keyword evidence="1" id="KW-0479">Metal-binding</keyword>
<dbReference type="AlphaFoldDB" id="A0A5N6NSG4"/>
<dbReference type="Proteomes" id="UP000326396">
    <property type="component" value="Linkage Group LG17"/>
</dbReference>
<dbReference type="InterPro" id="IPR001584">
    <property type="entry name" value="Integrase_cat-core"/>
</dbReference>
<dbReference type="InterPro" id="IPR039537">
    <property type="entry name" value="Retrotran_Ty1/copia-like"/>
</dbReference>
<evidence type="ECO:0000259" key="3">
    <source>
        <dbReference type="PROSITE" id="PS50994"/>
    </source>
</evidence>
<dbReference type="GO" id="GO:0046872">
    <property type="term" value="F:metal ion binding"/>
    <property type="evidence" value="ECO:0007669"/>
    <property type="project" value="UniProtKB-KW"/>
</dbReference>
<dbReference type="SUPFAM" id="SSF56672">
    <property type="entry name" value="DNA/RNA polymerases"/>
    <property type="match status" value="1"/>
</dbReference>
<feature type="domain" description="Integrase catalytic" evidence="3">
    <location>
        <begin position="66"/>
        <end position="230"/>
    </location>
</feature>
<dbReference type="EMBL" id="SZYD01000009">
    <property type="protein sequence ID" value="KAD5317706.1"/>
    <property type="molecule type" value="Genomic_DNA"/>
</dbReference>
<dbReference type="Pfam" id="PF13976">
    <property type="entry name" value="gag_pre-integrs"/>
    <property type="match status" value="1"/>
</dbReference>
<evidence type="ECO:0000313" key="5">
    <source>
        <dbReference type="Proteomes" id="UP000326396"/>
    </source>
</evidence>
<dbReference type="Pfam" id="PF00665">
    <property type="entry name" value="rve"/>
    <property type="match status" value="1"/>
</dbReference>
<comment type="caution">
    <text evidence="4">The sequence shown here is derived from an EMBL/GenBank/DDBJ whole genome shotgun (WGS) entry which is preliminary data.</text>
</comment>
<keyword evidence="2" id="KW-0378">Hydrolase</keyword>
<dbReference type="InterPro" id="IPR057670">
    <property type="entry name" value="SH3_retrovirus"/>
</dbReference>
<protein>
    <recommendedName>
        <fullName evidence="3">Integrase catalytic domain-containing protein</fullName>
    </recommendedName>
</protein>
<keyword evidence="5" id="KW-1185">Reference proteome</keyword>
<accession>A0A5N6NSG4</accession>
<dbReference type="InterPro" id="IPR036397">
    <property type="entry name" value="RNaseH_sf"/>
</dbReference>
<dbReference type="SUPFAM" id="SSF53098">
    <property type="entry name" value="Ribonuclease H-like"/>
    <property type="match status" value="1"/>
</dbReference>
<evidence type="ECO:0000313" key="4">
    <source>
        <dbReference type="EMBL" id="KAD5317706.1"/>
    </source>
</evidence>
<dbReference type="PANTHER" id="PTHR42648:SF20">
    <property type="entry name" value="RNA-DIRECTED DNA POLYMERASE"/>
    <property type="match status" value="1"/>
</dbReference>
<reference evidence="4 5" key="1">
    <citation type="submission" date="2019-05" db="EMBL/GenBank/DDBJ databases">
        <title>Mikania micrantha, genome provides insights into the molecular mechanism of rapid growth.</title>
        <authorList>
            <person name="Liu B."/>
        </authorList>
    </citation>
    <scope>NUCLEOTIDE SEQUENCE [LARGE SCALE GENOMIC DNA]</scope>
    <source>
        <strain evidence="4">NLD-2019</strain>
        <tissue evidence="4">Leaf</tissue>
    </source>
</reference>
<dbReference type="PANTHER" id="PTHR42648">
    <property type="entry name" value="TRANSPOSASE, PUTATIVE-RELATED"/>
    <property type="match status" value="1"/>
</dbReference>